<organism evidence="2 3">
    <name type="scientific">Cryptococcus depauperatus CBS 7841</name>
    <dbReference type="NCBI Taxonomy" id="1295531"/>
    <lineage>
        <taxon>Eukaryota</taxon>
        <taxon>Fungi</taxon>
        <taxon>Dikarya</taxon>
        <taxon>Basidiomycota</taxon>
        <taxon>Agaricomycotina</taxon>
        <taxon>Tremellomycetes</taxon>
        <taxon>Tremellales</taxon>
        <taxon>Cryptococcaceae</taxon>
        <taxon>Cryptococcus</taxon>
    </lineage>
</organism>
<feature type="region of interest" description="Disordered" evidence="1">
    <location>
        <begin position="492"/>
        <end position="514"/>
    </location>
</feature>
<protein>
    <submittedName>
        <fullName evidence="2">Uncharacterized protein</fullName>
    </submittedName>
</protein>
<keyword evidence="3" id="KW-1185">Reference proteome</keyword>
<reference evidence="2" key="1">
    <citation type="submission" date="2016-06" db="EMBL/GenBank/DDBJ databases">
        <authorList>
            <person name="Cuomo C."/>
            <person name="Litvintseva A."/>
            <person name="Heitman J."/>
            <person name="Chen Y."/>
            <person name="Sun S."/>
            <person name="Springer D."/>
            <person name="Dromer F."/>
            <person name="Young S."/>
            <person name="Zeng Q."/>
            <person name="Chapman S."/>
            <person name="Gujja S."/>
            <person name="Saif S."/>
            <person name="Birren B."/>
        </authorList>
    </citation>
    <scope>NUCLEOTIDE SEQUENCE</scope>
    <source>
        <strain evidence="2">CBS 7841</strain>
    </source>
</reference>
<dbReference type="KEGG" id="cdep:91086718"/>
<gene>
    <name evidence="2" type="ORF">L203_102506</name>
</gene>
<feature type="region of interest" description="Disordered" evidence="1">
    <location>
        <begin position="1113"/>
        <end position="1156"/>
    </location>
</feature>
<feature type="region of interest" description="Disordered" evidence="1">
    <location>
        <begin position="948"/>
        <end position="1013"/>
    </location>
</feature>
<evidence type="ECO:0000313" key="2">
    <source>
        <dbReference type="EMBL" id="WVN87328.1"/>
    </source>
</evidence>
<sequence>MSLPDTPLRTLTPITELTTPNLHCALTLPSAHNDDNERGRVHTGDHTSEKASAHSKRSGHSVRQPHPPASSGKLLDMVLRSDSTMSLHNGIMPMDTKSLINQPKTEGERLSPARKGSATPSEVSGPSVVPFSLNISSPGDLLPPSRVASSSKPKHIKHTSPSSSPSPYGPASDEARRRYRERYYLRGKEVQAKRGAEAKGKEAKEKIEKEKVERNKKVGGELKERDTKVKFQDKVNVEEQTVAIAKKQSTKNGKNSAGVGVSETAVRSSDNSRPSSFCSSPDDSWTHIPSLSRESSEIHLADLKSIPSYSQGVRPTLHNILTFRDDVNPRTKSTKVSSPSSKSTSRPSSVKRGRPHSFHVIRPLTVKRSSTYNGSTCKAKTPTIVQPSSFVDVSRLIVQDENERTKAPFTDALPVSAYSTSATGSNPSRSSSTRSSVEKSISSHLRDARGLARMSSIMSSIFGGNNPNQGNSSETKLERSVHRFSKRVYNAKNSAKNSKSSIPTQSPGPASPLALLGELSHEETLAGPLPVLHSSGTFGIRDDGSDVYNDHFLSTRTLPDRTGSPHTQSDRIKRILYVENHIDEPESDYTDQEAEDRVGKFYAPNGLESASKVEEHESTAAALINLHESVAPAVTFTSATNVLPDDQNYSTSSGYSNSGQTHHRAYDSFSPQIALATPSLIGGGVNTADTTPEMIDECTQTSSVSSPIAPAISECMPICIPSRQHSVLSHQCLATFQSAFASLESFSTSAQAELPLLIASYLLSTHATALLEHSASKDTSNILHQMAKESLEWSGILTNMAEKMSEMGNRQTTSFKASKQVPADQEIESIPRPRSGTPLAVDGLVRASLTSSRKNFAGPASTQPYFNDTYDPVREAYETLIDAQIASQLCAQLDEQAQSKALRSKDESLLSSISREDQKLNQKEPLGSHIAQEYSAFAENCSMEVVKQNKEGENRRVSDDKQTSDSNGLIKNSTTSSANYQPTLSPSTTLPNSLGLDEAMPDPNLSCPQLTHLNSDSKYTTSFRKTMPPLMTKLPVMTKGNIWKRRYTMFSTAGQAHVCTNPVETVQSTSAATPDHNNNQLNLPNAYPVTMTSLLQFLRDRLYSDKTVIPFTKKSSKGTPGCEVQDKELRNDVKSGKSETGLRNASGTSILGEKKR</sequence>
<dbReference type="EMBL" id="CP143786">
    <property type="protein sequence ID" value="WVN87328.1"/>
    <property type="molecule type" value="Genomic_DNA"/>
</dbReference>
<proteinExistence type="predicted"/>
<feature type="region of interest" description="Disordered" evidence="1">
    <location>
        <begin position="459"/>
        <end position="479"/>
    </location>
</feature>
<feature type="region of interest" description="Disordered" evidence="1">
    <location>
        <begin position="88"/>
        <end position="175"/>
    </location>
</feature>
<name>A0AAJ8M0R1_9TREE</name>
<dbReference type="AlphaFoldDB" id="A0AAJ8M0R1"/>
<feature type="compositionally biased region" description="Low complexity" evidence="1">
    <location>
        <begin position="330"/>
        <end position="348"/>
    </location>
</feature>
<feature type="compositionally biased region" description="Polar residues" evidence="1">
    <location>
        <begin position="459"/>
        <end position="474"/>
    </location>
</feature>
<feature type="region of interest" description="Disordered" evidence="1">
    <location>
        <begin position="246"/>
        <end position="289"/>
    </location>
</feature>
<reference evidence="2" key="3">
    <citation type="submission" date="2024-01" db="EMBL/GenBank/DDBJ databases">
        <authorList>
            <person name="Coelho M.A."/>
            <person name="David-Palma M."/>
            <person name="Shea T."/>
            <person name="Sun S."/>
            <person name="Cuomo C.A."/>
            <person name="Heitman J."/>
        </authorList>
    </citation>
    <scope>NUCLEOTIDE SEQUENCE</scope>
    <source>
        <strain evidence="2">CBS 7841</strain>
    </source>
</reference>
<feature type="compositionally biased region" description="Polar residues" evidence="1">
    <location>
        <begin position="265"/>
        <end position="289"/>
    </location>
</feature>
<reference evidence="2" key="2">
    <citation type="journal article" date="2022" name="Elife">
        <title>Obligate sexual reproduction of a homothallic fungus closely related to the Cryptococcus pathogenic species complex.</title>
        <authorList>
            <person name="Passer A.R."/>
            <person name="Clancey S.A."/>
            <person name="Shea T."/>
            <person name="David-Palma M."/>
            <person name="Averette A.F."/>
            <person name="Boekhout T."/>
            <person name="Porcel B.M."/>
            <person name="Nowrousian M."/>
            <person name="Cuomo C.A."/>
            <person name="Sun S."/>
            <person name="Heitman J."/>
            <person name="Coelho M.A."/>
        </authorList>
    </citation>
    <scope>NUCLEOTIDE SEQUENCE</scope>
    <source>
        <strain evidence="2">CBS 7841</strain>
    </source>
</reference>
<feature type="region of interest" description="Disordered" evidence="1">
    <location>
        <begin position="324"/>
        <end position="359"/>
    </location>
</feature>
<evidence type="ECO:0000313" key="3">
    <source>
        <dbReference type="Proteomes" id="UP000094043"/>
    </source>
</evidence>
<dbReference type="RefSeq" id="XP_066068028.1">
    <property type="nucleotide sequence ID" value="XM_066211931.1"/>
</dbReference>
<dbReference type="Proteomes" id="UP000094043">
    <property type="component" value="Chromosome 3"/>
</dbReference>
<accession>A0AAJ8M0R1</accession>
<feature type="region of interest" description="Disordered" evidence="1">
    <location>
        <begin position="26"/>
        <end position="73"/>
    </location>
</feature>
<feature type="region of interest" description="Disordered" evidence="1">
    <location>
        <begin position="813"/>
        <end position="836"/>
    </location>
</feature>
<feature type="compositionally biased region" description="Basic and acidic residues" evidence="1">
    <location>
        <begin position="948"/>
        <end position="963"/>
    </location>
</feature>
<feature type="compositionally biased region" description="Basic residues" evidence="1">
    <location>
        <begin position="349"/>
        <end position="359"/>
    </location>
</feature>
<feature type="compositionally biased region" description="Basic and acidic residues" evidence="1">
    <location>
        <begin position="32"/>
        <end position="52"/>
    </location>
</feature>
<feature type="compositionally biased region" description="Low complexity" evidence="1">
    <location>
        <begin position="419"/>
        <end position="443"/>
    </location>
</feature>
<feature type="region of interest" description="Disordered" evidence="1">
    <location>
        <begin position="417"/>
        <end position="446"/>
    </location>
</feature>
<feature type="compositionally biased region" description="Basic and acidic residues" evidence="1">
    <location>
        <begin position="1124"/>
        <end position="1137"/>
    </location>
</feature>
<feature type="compositionally biased region" description="Polar residues" evidence="1">
    <location>
        <begin position="964"/>
        <end position="992"/>
    </location>
</feature>
<evidence type="ECO:0000256" key="1">
    <source>
        <dbReference type="SAM" id="MobiDB-lite"/>
    </source>
</evidence>
<dbReference type="GeneID" id="91086718"/>
<feature type="compositionally biased region" description="Low complexity" evidence="1">
    <location>
        <begin position="492"/>
        <end position="501"/>
    </location>
</feature>